<dbReference type="Pfam" id="PF13531">
    <property type="entry name" value="SBP_bac_11"/>
    <property type="match status" value="1"/>
</dbReference>
<dbReference type="PROSITE" id="PS51257">
    <property type="entry name" value="PROKAR_LIPOPROTEIN"/>
    <property type="match status" value="1"/>
</dbReference>
<evidence type="ECO:0000256" key="2">
    <source>
        <dbReference type="ARBA" id="ARBA00022723"/>
    </source>
</evidence>
<keyword evidence="3 4" id="KW-0732">Signal</keyword>
<dbReference type="SUPFAM" id="SSF53850">
    <property type="entry name" value="Periplasmic binding protein-like II"/>
    <property type="match status" value="1"/>
</dbReference>
<comment type="similarity">
    <text evidence="1">Belongs to the bacterial solute-binding protein ModA family.</text>
</comment>
<dbReference type="PIRSF" id="PIRSF004846">
    <property type="entry name" value="ModA"/>
    <property type="match status" value="1"/>
</dbReference>
<dbReference type="Proteomes" id="UP001501459">
    <property type="component" value="Unassembled WGS sequence"/>
</dbReference>
<dbReference type="RefSeq" id="WP_343751626.1">
    <property type="nucleotide sequence ID" value="NZ_BAAADM010000028.1"/>
</dbReference>
<dbReference type="PANTHER" id="PTHR30632:SF0">
    <property type="entry name" value="SULFATE-BINDING PROTEIN"/>
    <property type="match status" value="1"/>
</dbReference>
<dbReference type="PANTHER" id="PTHR30632">
    <property type="entry name" value="MOLYBDATE-BINDING PERIPLASMIC PROTEIN"/>
    <property type="match status" value="1"/>
</dbReference>
<dbReference type="InterPro" id="IPR005950">
    <property type="entry name" value="ModA"/>
</dbReference>
<evidence type="ECO:0000256" key="4">
    <source>
        <dbReference type="SAM" id="SignalP"/>
    </source>
</evidence>
<dbReference type="Gene3D" id="3.40.190.10">
    <property type="entry name" value="Periplasmic binding protein-like II"/>
    <property type="match status" value="2"/>
</dbReference>
<keyword evidence="2" id="KW-0479">Metal-binding</keyword>
<name>A0ABN0Z6B6_9BACI</name>
<accession>A0ABN0Z6B6</accession>
<feature type="signal peptide" evidence="4">
    <location>
        <begin position="1"/>
        <end position="22"/>
    </location>
</feature>
<gene>
    <name evidence="5" type="primary">modA_1</name>
    <name evidence="5" type="ORF">GCM10008983_10440</name>
</gene>
<proteinExistence type="inferred from homology"/>
<comment type="caution">
    <text evidence="5">The sequence shown here is derived from an EMBL/GenBank/DDBJ whole genome shotgun (WGS) entry which is preliminary data.</text>
</comment>
<evidence type="ECO:0000256" key="1">
    <source>
        <dbReference type="ARBA" id="ARBA00009175"/>
    </source>
</evidence>
<dbReference type="EMBL" id="BAAADM010000028">
    <property type="protein sequence ID" value="GAA0435714.1"/>
    <property type="molecule type" value="Genomic_DNA"/>
</dbReference>
<sequence>MKYVKWLMIAFVAVLAACSSDGDNSDEEKENVALTISAAASMTDAMKELKDVYEQKENVALTLNFAGSGKLAQQIRQGAPADVFISANQDWMDRLEKNNRIIQETRKDVTGNSIVLIAGENSDLDYQSMDAIEPDDVDQIAIGNPESVPAGKYADQTLRSLDIRSKLEKELVFAKDVRQVLTYVETGNTDIGFVYKSDALISDKIQVLTKAAAETHDAIIYPAAVTADTENKKAAKSFVQFLQSDDAQSVFEEYGFDMQDG</sequence>
<evidence type="ECO:0000256" key="3">
    <source>
        <dbReference type="ARBA" id="ARBA00022729"/>
    </source>
</evidence>
<evidence type="ECO:0000313" key="6">
    <source>
        <dbReference type="Proteomes" id="UP001501459"/>
    </source>
</evidence>
<feature type="chain" id="PRO_5046768967" evidence="4">
    <location>
        <begin position="23"/>
        <end position="261"/>
    </location>
</feature>
<evidence type="ECO:0000313" key="5">
    <source>
        <dbReference type="EMBL" id="GAA0435714.1"/>
    </source>
</evidence>
<protein>
    <submittedName>
        <fullName evidence="5">Molybdate ABC transporter substrate-binding protein</fullName>
    </submittedName>
</protein>
<dbReference type="NCBIfam" id="TIGR01256">
    <property type="entry name" value="modA"/>
    <property type="match status" value="1"/>
</dbReference>
<dbReference type="InterPro" id="IPR050682">
    <property type="entry name" value="ModA/WtpA"/>
</dbReference>
<organism evidence="5 6">
    <name type="scientific">Lentibacillus halophilus</name>
    <dbReference type="NCBI Taxonomy" id="295065"/>
    <lineage>
        <taxon>Bacteria</taxon>
        <taxon>Bacillati</taxon>
        <taxon>Bacillota</taxon>
        <taxon>Bacilli</taxon>
        <taxon>Bacillales</taxon>
        <taxon>Bacillaceae</taxon>
        <taxon>Lentibacillus</taxon>
    </lineage>
</organism>
<reference evidence="5 6" key="1">
    <citation type="journal article" date="2019" name="Int. J. Syst. Evol. Microbiol.">
        <title>The Global Catalogue of Microorganisms (GCM) 10K type strain sequencing project: providing services to taxonomists for standard genome sequencing and annotation.</title>
        <authorList>
            <consortium name="The Broad Institute Genomics Platform"/>
            <consortium name="The Broad Institute Genome Sequencing Center for Infectious Disease"/>
            <person name="Wu L."/>
            <person name="Ma J."/>
        </authorList>
    </citation>
    <scope>NUCLEOTIDE SEQUENCE [LARGE SCALE GENOMIC DNA]</scope>
    <source>
        <strain evidence="5 6">JCM 12149</strain>
    </source>
</reference>
<keyword evidence="6" id="KW-1185">Reference proteome</keyword>